<keyword evidence="2" id="KW-0675">Receptor</keyword>
<dbReference type="VEuPathDB" id="ToxoDB:EBH_0048020"/>
<proteinExistence type="predicted"/>
<dbReference type="InterPro" id="IPR036609">
    <property type="entry name" value="LCCL_sf"/>
</dbReference>
<reference evidence="2" key="2">
    <citation type="submission" date="2013-10" db="EMBL/GenBank/DDBJ databases">
        <authorList>
            <person name="Aslett M."/>
        </authorList>
    </citation>
    <scope>NUCLEOTIDE SEQUENCE [LARGE SCALE GENOMIC DNA]</scope>
    <source>
        <strain evidence="2">Houghton</strain>
    </source>
</reference>
<dbReference type="Gene3D" id="2.60.120.200">
    <property type="match status" value="1"/>
</dbReference>
<organism evidence="2 3">
    <name type="scientific">Eimeria brunetti</name>
    <dbReference type="NCBI Taxonomy" id="51314"/>
    <lineage>
        <taxon>Eukaryota</taxon>
        <taxon>Sar</taxon>
        <taxon>Alveolata</taxon>
        <taxon>Apicomplexa</taxon>
        <taxon>Conoidasida</taxon>
        <taxon>Coccidia</taxon>
        <taxon>Eucoccidiorida</taxon>
        <taxon>Eimeriorina</taxon>
        <taxon>Eimeriidae</taxon>
        <taxon>Eimeria</taxon>
    </lineage>
</organism>
<evidence type="ECO:0000313" key="3">
    <source>
        <dbReference type="Proteomes" id="UP000030750"/>
    </source>
</evidence>
<feature type="domain" description="LCCL" evidence="1">
    <location>
        <begin position="160"/>
        <end position="219"/>
    </location>
</feature>
<evidence type="ECO:0000259" key="1">
    <source>
        <dbReference type="PROSITE" id="PS50820"/>
    </source>
</evidence>
<dbReference type="InterPro" id="IPR004043">
    <property type="entry name" value="LCCL"/>
</dbReference>
<dbReference type="Pfam" id="PF03815">
    <property type="entry name" value="LCCL"/>
    <property type="match status" value="1"/>
</dbReference>
<dbReference type="OrthoDB" id="346248at2759"/>
<dbReference type="PROSITE" id="PS50820">
    <property type="entry name" value="LCCL"/>
    <property type="match status" value="1"/>
</dbReference>
<dbReference type="Gene3D" id="2.170.130.20">
    <property type="entry name" value="LCCL-like domain"/>
    <property type="match status" value="1"/>
</dbReference>
<evidence type="ECO:0000313" key="2">
    <source>
        <dbReference type="EMBL" id="CDJ48542.1"/>
    </source>
</evidence>
<dbReference type="AlphaFoldDB" id="U6LDS6"/>
<keyword evidence="3" id="KW-1185">Reference proteome</keyword>
<dbReference type="SMART" id="SM00603">
    <property type="entry name" value="LCCL"/>
    <property type="match status" value="1"/>
</dbReference>
<sequence>MVEIHAEKFDAAASFSTAKRLVQLYVNGQPVASEKVDFDLNLRGRMIVGRASAAEADYFEGDILGIKVFNEEIPIATIRSALTPETLAAHLPQAPSESRRTEDGRLCLSPCSFQGPQWAAAAAAAAEAAGRSIRPAVSLSCSNCLRRPEFNGPLGHQFLVLCPPDCLHVNSVLEGCSLYSARSSICRAALHAGALPREGGEALVTVAAGLTAYDASQGHFGGLYILSCFY</sequence>
<reference evidence="2" key="1">
    <citation type="submission" date="2013-10" db="EMBL/GenBank/DDBJ databases">
        <title>Genomic analysis of the causative agents of coccidiosis in chickens.</title>
        <authorList>
            <person name="Reid A.J."/>
            <person name="Blake D."/>
            <person name="Billington K."/>
            <person name="Browne H."/>
            <person name="Dunn M."/>
            <person name="Hung S."/>
            <person name="Kawahara F."/>
            <person name="Miranda-Saavedra D."/>
            <person name="Mourier T."/>
            <person name="Nagra H."/>
            <person name="Otto T.D."/>
            <person name="Rawlings N."/>
            <person name="Sanchez A."/>
            <person name="Sanders M."/>
            <person name="Subramaniam C."/>
            <person name="Tay Y."/>
            <person name="Dear P."/>
            <person name="Doerig C."/>
            <person name="Gruber A."/>
            <person name="Parkinson J."/>
            <person name="Shirley M."/>
            <person name="Wan K.L."/>
            <person name="Berriman M."/>
            <person name="Tomley F."/>
            <person name="Pain A."/>
        </authorList>
    </citation>
    <scope>NUCLEOTIDE SEQUENCE [LARGE SCALE GENOMIC DNA]</scope>
    <source>
        <strain evidence="2">Houghton</strain>
    </source>
</reference>
<protein>
    <submittedName>
        <fullName evidence="2">Multidomain scavenger receptor protein PbSR (Precursor), related</fullName>
    </submittedName>
</protein>
<dbReference type="EMBL" id="HG711197">
    <property type="protein sequence ID" value="CDJ48542.1"/>
    <property type="molecule type" value="Genomic_DNA"/>
</dbReference>
<dbReference type="SUPFAM" id="SSF69848">
    <property type="entry name" value="LCCL domain"/>
    <property type="match status" value="1"/>
</dbReference>
<name>U6LDS6_9EIME</name>
<accession>U6LDS6</accession>
<gene>
    <name evidence="2" type="ORF">EBH_0048020</name>
</gene>
<dbReference type="Proteomes" id="UP000030750">
    <property type="component" value="Unassembled WGS sequence"/>
</dbReference>